<dbReference type="PRINTS" id="PR00463">
    <property type="entry name" value="EP450I"/>
</dbReference>
<protein>
    <submittedName>
        <fullName evidence="5">Cytochrome P450 78A3</fullName>
    </submittedName>
</protein>
<dbReference type="FunFam" id="1.10.630.10:FF:000051">
    <property type="entry name" value="Cytochrome P450 monooxygenase (Fum15)"/>
    <property type="match status" value="1"/>
</dbReference>
<dbReference type="EMBL" id="PKSG01000347">
    <property type="protein sequence ID" value="POR36285.1"/>
    <property type="molecule type" value="Genomic_DNA"/>
</dbReference>
<dbReference type="InterPro" id="IPR001128">
    <property type="entry name" value="Cyt_P450"/>
</dbReference>
<dbReference type="STRING" id="94208.A0A2S4L1H4"/>
<dbReference type="CDD" id="cd11069">
    <property type="entry name" value="CYP_FUM15-like"/>
    <property type="match status" value="1"/>
</dbReference>
<accession>A0A2S4L1H4</accession>
<gene>
    <name evidence="5" type="ORF">TPAR_03531</name>
</gene>
<name>A0A2S4L1H4_9HYPO</name>
<organism evidence="5 6">
    <name type="scientific">Tolypocladium paradoxum</name>
    <dbReference type="NCBI Taxonomy" id="94208"/>
    <lineage>
        <taxon>Eukaryota</taxon>
        <taxon>Fungi</taxon>
        <taxon>Dikarya</taxon>
        <taxon>Ascomycota</taxon>
        <taxon>Pezizomycotina</taxon>
        <taxon>Sordariomycetes</taxon>
        <taxon>Hypocreomycetidae</taxon>
        <taxon>Hypocreales</taxon>
        <taxon>Ophiocordycipitaceae</taxon>
        <taxon>Tolypocladium</taxon>
    </lineage>
</organism>
<dbReference type="InterPro" id="IPR036396">
    <property type="entry name" value="Cyt_P450_sf"/>
</dbReference>
<dbReference type="PANTHER" id="PTHR24305:SF227">
    <property type="entry name" value="P450, PUTATIVE (EUROFUNG)-RELATED"/>
    <property type="match status" value="1"/>
</dbReference>
<reference evidence="5 6" key="1">
    <citation type="submission" date="2018-01" db="EMBL/GenBank/DDBJ databases">
        <title>Harnessing the power of phylogenomics to disentangle the directionality and signatures of interkingdom host jumping in the parasitic fungal genus Tolypocladium.</title>
        <authorList>
            <person name="Quandt C.A."/>
            <person name="Patterson W."/>
            <person name="Spatafora J.W."/>
        </authorList>
    </citation>
    <scope>NUCLEOTIDE SEQUENCE [LARGE SCALE GENOMIC DNA]</scope>
    <source>
        <strain evidence="5 6">NRBC 100945</strain>
    </source>
</reference>
<dbReference type="Proteomes" id="UP000237481">
    <property type="component" value="Unassembled WGS sequence"/>
</dbReference>
<evidence type="ECO:0000313" key="5">
    <source>
        <dbReference type="EMBL" id="POR36285.1"/>
    </source>
</evidence>
<comment type="caution">
    <text evidence="5">The sequence shown here is derived from an EMBL/GenBank/DDBJ whole genome shotgun (WGS) entry which is preliminary data.</text>
</comment>
<dbReference type="AlphaFoldDB" id="A0A2S4L1H4"/>
<dbReference type="GO" id="GO:0020037">
    <property type="term" value="F:heme binding"/>
    <property type="evidence" value="ECO:0007669"/>
    <property type="project" value="InterPro"/>
</dbReference>
<dbReference type="OrthoDB" id="1470350at2759"/>
<evidence type="ECO:0000256" key="3">
    <source>
        <dbReference type="ARBA" id="ARBA00023004"/>
    </source>
</evidence>
<dbReference type="GO" id="GO:0016705">
    <property type="term" value="F:oxidoreductase activity, acting on paired donors, with incorporation or reduction of molecular oxygen"/>
    <property type="evidence" value="ECO:0007669"/>
    <property type="project" value="InterPro"/>
</dbReference>
<comment type="cofactor">
    <cofactor evidence="4">
        <name>heme</name>
        <dbReference type="ChEBI" id="CHEBI:30413"/>
    </cofactor>
</comment>
<evidence type="ECO:0000313" key="6">
    <source>
        <dbReference type="Proteomes" id="UP000237481"/>
    </source>
</evidence>
<evidence type="ECO:0000256" key="1">
    <source>
        <dbReference type="ARBA" id="ARBA00022617"/>
    </source>
</evidence>
<dbReference type="Gene3D" id="1.10.630.10">
    <property type="entry name" value="Cytochrome P450"/>
    <property type="match status" value="1"/>
</dbReference>
<dbReference type="PROSITE" id="PS51257">
    <property type="entry name" value="PROKAR_LIPOPROTEIN"/>
    <property type="match status" value="1"/>
</dbReference>
<dbReference type="InterPro" id="IPR050121">
    <property type="entry name" value="Cytochrome_P450_monoxygenase"/>
</dbReference>
<dbReference type="PANTHER" id="PTHR24305">
    <property type="entry name" value="CYTOCHROME P450"/>
    <property type="match status" value="1"/>
</dbReference>
<dbReference type="GO" id="GO:0005506">
    <property type="term" value="F:iron ion binding"/>
    <property type="evidence" value="ECO:0007669"/>
    <property type="project" value="InterPro"/>
</dbReference>
<dbReference type="InterPro" id="IPR002401">
    <property type="entry name" value="Cyt_P450_E_grp-I"/>
</dbReference>
<dbReference type="SUPFAM" id="SSF48264">
    <property type="entry name" value="Cytochrome P450"/>
    <property type="match status" value="1"/>
</dbReference>
<dbReference type="Pfam" id="PF00067">
    <property type="entry name" value="p450"/>
    <property type="match status" value="1"/>
</dbReference>
<keyword evidence="2 4" id="KW-0479">Metal-binding</keyword>
<dbReference type="PRINTS" id="PR00385">
    <property type="entry name" value="P450"/>
</dbReference>
<keyword evidence="6" id="KW-1185">Reference proteome</keyword>
<keyword evidence="3 4" id="KW-0408">Iron</keyword>
<keyword evidence="1 4" id="KW-0349">Heme</keyword>
<feature type="binding site" description="axial binding residue" evidence="4">
    <location>
        <position position="485"/>
    </location>
    <ligand>
        <name>heme</name>
        <dbReference type="ChEBI" id="CHEBI:30413"/>
    </ligand>
    <ligandPart>
        <name>Fe</name>
        <dbReference type="ChEBI" id="CHEBI:18248"/>
    </ligandPart>
</feature>
<dbReference type="GO" id="GO:0004497">
    <property type="term" value="F:monooxygenase activity"/>
    <property type="evidence" value="ECO:0007669"/>
    <property type="project" value="InterPro"/>
</dbReference>
<proteinExistence type="predicted"/>
<evidence type="ECO:0000256" key="2">
    <source>
        <dbReference type="ARBA" id="ARBA00022723"/>
    </source>
</evidence>
<sequence length="545" mass="61244">MRRLSWQFMAGSSIIGCALPKLLHRHWSTAQLAELFFAQLFMWAVWSTLIYPHFVSPLRHLPQPKGGHWLAGHGLESWRQGPGVLAKKWYLITEVDNKGLIRMLWHFNREFVLVTSPHALSDVLVTKSYIFEKPDFIRNFLAFALGWSVLTVEGDEHKKQRRNLMPAFSFRHIKDLYPVFWDKAREVTRAMTSACDEHGFAEMEISSWASRCTLDIIGVAGIGKDFGAIRDEHNPLVKSYEGFNPSEDDSLLVGLRVFLPELVVANLPLKRIKMVAESSQHIRSVCADLIREKRRKLANKEPAGVDILTVALTSGMFSEESLVDQMITFLSAGHDTTASALTWAVYMLSRFPRIQDRLRDEVRENLPSINVDAQITSTDIDRMPYLNAVCSEVLRTCGPVAQTMRVATCDTSIQDEYIPRGTVIILAPWATNVDPKLWGPDAREFKPERWLTPEQGGTSSSKNAASGGATSNYAFMTFLHGPRSCIGASFAKAEFACLLAAWVGRFSFELKDKTLMDERNMRVAPSVTAKPVGGLHVLVRVVEGF</sequence>
<evidence type="ECO:0000256" key="4">
    <source>
        <dbReference type="PIRSR" id="PIRSR602401-1"/>
    </source>
</evidence>